<feature type="compositionally biased region" description="Basic and acidic residues" evidence="1">
    <location>
        <begin position="125"/>
        <end position="136"/>
    </location>
</feature>
<feature type="compositionally biased region" description="Basic and acidic residues" evidence="1">
    <location>
        <begin position="93"/>
        <end position="102"/>
    </location>
</feature>
<evidence type="ECO:0000256" key="2">
    <source>
        <dbReference type="SAM" id="Phobius"/>
    </source>
</evidence>
<protein>
    <submittedName>
        <fullName evidence="4">PepSY domain-containing protein</fullName>
    </submittedName>
</protein>
<keyword evidence="2" id="KW-0812">Transmembrane</keyword>
<keyword evidence="2" id="KW-0472">Membrane</keyword>
<organism evidence="4 5">
    <name type="scientific">Fictibacillus norfolkensis</name>
    <dbReference type="NCBI Taxonomy" id="2762233"/>
    <lineage>
        <taxon>Bacteria</taxon>
        <taxon>Bacillati</taxon>
        <taxon>Bacillota</taxon>
        <taxon>Bacilli</taxon>
        <taxon>Bacillales</taxon>
        <taxon>Fictibacillaceae</taxon>
        <taxon>Fictibacillus</taxon>
    </lineage>
</organism>
<reference evidence="4 5" key="1">
    <citation type="submission" date="2020-08" db="EMBL/GenBank/DDBJ databases">
        <title>A Genomic Blueprint of the Chicken Gut Microbiome.</title>
        <authorList>
            <person name="Gilroy R."/>
            <person name="Ravi A."/>
            <person name="Getino M."/>
            <person name="Pursley I."/>
            <person name="Horton D.L."/>
            <person name="Alikhan N.-F."/>
            <person name="Baker D."/>
            <person name="Gharbi K."/>
            <person name="Hall N."/>
            <person name="Watson M."/>
            <person name="Adriaenssens E.M."/>
            <person name="Foster-Nyarko E."/>
            <person name="Jarju S."/>
            <person name="Secka A."/>
            <person name="Antonio M."/>
            <person name="Oren A."/>
            <person name="Chaudhuri R."/>
            <person name="La Ragione R.M."/>
            <person name="Hildebrand F."/>
            <person name="Pallen M.J."/>
        </authorList>
    </citation>
    <scope>NUCLEOTIDE SEQUENCE [LARGE SCALE GENOMIC DNA]</scope>
    <source>
        <strain evidence="4 5">Sa2CUA10</strain>
    </source>
</reference>
<dbReference type="Proteomes" id="UP000603641">
    <property type="component" value="Unassembled WGS sequence"/>
</dbReference>
<dbReference type="RefSeq" id="WP_191753277.1">
    <property type="nucleotide sequence ID" value="NZ_JACSQM010000003.1"/>
</dbReference>
<name>A0ABR8SK68_9BACL</name>
<dbReference type="InterPro" id="IPR025711">
    <property type="entry name" value="PepSY"/>
</dbReference>
<feature type="transmembrane region" description="Helical" evidence="2">
    <location>
        <begin position="7"/>
        <end position="25"/>
    </location>
</feature>
<feature type="domain" description="PepSY" evidence="3">
    <location>
        <begin position="138"/>
        <end position="188"/>
    </location>
</feature>
<gene>
    <name evidence="4" type="ORF">H9648_07365</name>
</gene>
<evidence type="ECO:0000256" key="1">
    <source>
        <dbReference type="SAM" id="MobiDB-lite"/>
    </source>
</evidence>
<feature type="compositionally biased region" description="Acidic residues" evidence="1">
    <location>
        <begin position="103"/>
        <end position="124"/>
    </location>
</feature>
<dbReference type="Gene3D" id="3.10.450.40">
    <property type="match status" value="2"/>
</dbReference>
<comment type="caution">
    <text evidence="4">The sequence shown here is derived from an EMBL/GenBank/DDBJ whole genome shotgun (WGS) entry which is preliminary data.</text>
</comment>
<evidence type="ECO:0000313" key="4">
    <source>
        <dbReference type="EMBL" id="MBD7963875.1"/>
    </source>
</evidence>
<evidence type="ECO:0000313" key="5">
    <source>
        <dbReference type="Proteomes" id="UP000603641"/>
    </source>
</evidence>
<sequence length="197" mass="21617">MKKLTKIFAGTVLVGGIGVGTYTYVENTPSAFAAKNVISEKQAKDIALEKTKGGTVTEMELDRDGLKDKYEIEVHNGDKEYDLDITAETGKISKIEEGLKDQDDNDNDNDDDGDDDINSDDGNESPDRDDQIDPAKIKITSEQAQSIALKKVSGTVKEMNIDDDYVYEFEIQKDGKDIDVNVDAVTGEAVVDKNDNN</sequence>
<feature type="region of interest" description="Disordered" evidence="1">
    <location>
        <begin position="93"/>
        <end position="139"/>
    </location>
</feature>
<keyword evidence="5" id="KW-1185">Reference proteome</keyword>
<proteinExistence type="predicted"/>
<dbReference type="EMBL" id="JACSQM010000003">
    <property type="protein sequence ID" value="MBD7963875.1"/>
    <property type="molecule type" value="Genomic_DNA"/>
</dbReference>
<dbReference type="Pfam" id="PF03413">
    <property type="entry name" value="PepSY"/>
    <property type="match status" value="2"/>
</dbReference>
<evidence type="ECO:0000259" key="3">
    <source>
        <dbReference type="Pfam" id="PF03413"/>
    </source>
</evidence>
<accession>A0ABR8SK68</accession>
<keyword evidence="2" id="KW-1133">Transmembrane helix</keyword>
<feature type="domain" description="PepSY" evidence="3">
    <location>
        <begin position="38"/>
        <end position="96"/>
    </location>
</feature>